<dbReference type="RefSeq" id="WP_005792830.1">
    <property type="nucleotide sequence ID" value="NZ_ACQT01000002.1"/>
</dbReference>
<dbReference type="AlphaFoldDB" id="C5SZW1"/>
<evidence type="ECO:0000313" key="2">
    <source>
        <dbReference type="Proteomes" id="UP000003856"/>
    </source>
</evidence>
<dbReference type="InterPro" id="IPR010982">
    <property type="entry name" value="Lambda_DNA-bd_dom_sf"/>
</dbReference>
<dbReference type="GO" id="GO:0003677">
    <property type="term" value="F:DNA binding"/>
    <property type="evidence" value="ECO:0007669"/>
    <property type="project" value="InterPro"/>
</dbReference>
<comment type="caution">
    <text evidence="1">The sequence shown here is derived from an EMBL/GenBank/DDBJ whole genome shotgun (WGS) entry which is preliminary data.</text>
</comment>
<keyword evidence="2" id="KW-1185">Reference proteome</keyword>
<protein>
    <submittedName>
        <fullName evidence="1">Putative plasmid maintenance system antidote protein, XRE family</fullName>
    </submittedName>
</protein>
<dbReference type="OrthoDB" id="8812921at2"/>
<evidence type="ECO:0000313" key="1">
    <source>
        <dbReference type="EMBL" id="EER62277.1"/>
    </source>
</evidence>
<accession>C5SZW1</accession>
<name>C5SZW1_ACIDE</name>
<dbReference type="Gene3D" id="1.10.260.40">
    <property type="entry name" value="lambda repressor-like DNA-binding domains"/>
    <property type="match status" value="1"/>
</dbReference>
<dbReference type="EMBL" id="ACQT01000002">
    <property type="protein sequence ID" value="EER62277.1"/>
    <property type="molecule type" value="Genomic_DNA"/>
</dbReference>
<gene>
    <name evidence="1" type="ORF">AcdelDRAFT_0191</name>
</gene>
<dbReference type="Proteomes" id="UP000003856">
    <property type="component" value="Unassembled WGS sequence"/>
</dbReference>
<sequence length="152" mass="16035">MKLDIPLPSEVLAEYLGGLKLIDAAAKIGIGPDELSSVMEGSTTIGANLAIKIGRATGTSPALWTGLQSAYDARVANVLEPNNQLQGFEGLILAQAVVAFRCGQIAQDGGGVQITGDPFSHTGTPTEHMPSRVKLRAMACNRQYCREPERDG</sequence>
<dbReference type="SUPFAM" id="SSF47413">
    <property type="entry name" value="lambda repressor-like DNA-binding domains"/>
    <property type="match status" value="1"/>
</dbReference>
<proteinExistence type="predicted"/>
<reference evidence="1 2" key="1">
    <citation type="submission" date="2009-05" db="EMBL/GenBank/DDBJ databases">
        <title>The draft genome of Acidovorax delafieldii 2AN.</title>
        <authorList>
            <consortium name="US DOE Joint Genome Institute (JGI-PGF)"/>
            <person name="Lucas S."/>
            <person name="Copeland A."/>
            <person name="Lapidus A."/>
            <person name="Glavina del Rio T."/>
            <person name="Tice H."/>
            <person name="Bruce D."/>
            <person name="Goodwin L."/>
            <person name="Pitluck S."/>
            <person name="Larimer F."/>
            <person name="Land M.L."/>
            <person name="Hauser L."/>
            <person name="Shelobolina E.S."/>
            <person name="Picardal F."/>
            <person name="Roden E."/>
            <person name="Emerson D."/>
        </authorList>
    </citation>
    <scope>NUCLEOTIDE SEQUENCE [LARGE SCALE GENOMIC DNA]</scope>
    <source>
        <strain evidence="1 2">2AN</strain>
    </source>
</reference>
<organism evidence="1 2">
    <name type="scientific">Acidovorax delafieldii 2AN</name>
    <dbReference type="NCBI Taxonomy" id="573060"/>
    <lineage>
        <taxon>Bacteria</taxon>
        <taxon>Pseudomonadati</taxon>
        <taxon>Pseudomonadota</taxon>
        <taxon>Betaproteobacteria</taxon>
        <taxon>Burkholderiales</taxon>
        <taxon>Comamonadaceae</taxon>
        <taxon>Acidovorax</taxon>
    </lineage>
</organism>